<sequence length="169" mass="19359">MTAPAEPPRYVYKIVDTEPPFPIPEVFPPSELDKKDGFIHLSAPWQPPRLKIVLHHPARPRHLRAVPSLITAKQLPVTADLFFGEHTTLWILKIRLASIGSAVRWESPPNASERYPHLYGSLGRADVESVERFKRTADERGVFQGRWKDVFSDSRWRAWEEGKGMAVEE</sequence>
<gene>
    <name evidence="1" type="ORF">N8I77_001767</name>
</gene>
<organism evidence="1 2">
    <name type="scientific">Phomopsis amygdali</name>
    <name type="common">Fusicoccum amygdali</name>
    <dbReference type="NCBI Taxonomy" id="1214568"/>
    <lineage>
        <taxon>Eukaryota</taxon>
        <taxon>Fungi</taxon>
        <taxon>Dikarya</taxon>
        <taxon>Ascomycota</taxon>
        <taxon>Pezizomycotina</taxon>
        <taxon>Sordariomycetes</taxon>
        <taxon>Sordariomycetidae</taxon>
        <taxon>Diaporthales</taxon>
        <taxon>Diaporthaceae</taxon>
        <taxon>Diaporthe</taxon>
    </lineage>
</organism>
<dbReference type="Gene3D" id="3.20.170.20">
    <property type="entry name" value="Protein of unknown function DUF952"/>
    <property type="match status" value="2"/>
</dbReference>
<dbReference type="EMBL" id="JAUJFL010000001">
    <property type="protein sequence ID" value="KAK2614987.1"/>
    <property type="molecule type" value="Genomic_DNA"/>
</dbReference>
<evidence type="ECO:0000313" key="1">
    <source>
        <dbReference type="EMBL" id="KAK2614987.1"/>
    </source>
</evidence>
<dbReference type="SUPFAM" id="SSF56399">
    <property type="entry name" value="ADP-ribosylation"/>
    <property type="match status" value="1"/>
</dbReference>
<proteinExistence type="predicted"/>
<dbReference type="AlphaFoldDB" id="A0AAD9W8G3"/>
<dbReference type="Pfam" id="PF06108">
    <property type="entry name" value="DUF952"/>
    <property type="match status" value="1"/>
</dbReference>
<dbReference type="PANTHER" id="PTHR34129:SF1">
    <property type="entry name" value="DUF952 DOMAIN-CONTAINING PROTEIN"/>
    <property type="match status" value="1"/>
</dbReference>
<comment type="caution">
    <text evidence="1">The sequence shown here is derived from an EMBL/GenBank/DDBJ whole genome shotgun (WGS) entry which is preliminary data.</text>
</comment>
<keyword evidence="2" id="KW-1185">Reference proteome</keyword>
<evidence type="ECO:0000313" key="2">
    <source>
        <dbReference type="Proteomes" id="UP001265746"/>
    </source>
</evidence>
<reference evidence="1" key="1">
    <citation type="submission" date="2023-06" db="EMBL/GenBank/DDBJ databases">
        <authorList>
            <person name="Noh H."/>
        </authorList>
    </citation>
    <scope>NUCLEOTIDE SEQUENCE</scope>
    <source>
        <strain evidence="1">DUCC20226</strain>
    </source>
</reference>
<name>A0AAD9W8G3_PHOAM</name>
<protein>
    <submittedName>
        <fullName evidence="1">Uncharacterized protein</fullName>
    </submittedName>
</protein>
<accession>A0AAD9W8G3</accession>
<dbReference type="PANTHER" id="PTHR34129">
    <property type="entry name" value="BLR1139 PROTEIN"/>
    <property type="match status" value="1"/>
</dbReference>
<dbReference type="Proteomes" id="UP001265746">
    <property type="component" value="Unassembled WGS sequence"/>
</dbReference>
<dbReference type="InterPro" id="IPR009297">
    <property type="entry name" value="DUF952"/>
</dbReference>